<protein>
    <submittedName>
        <fullName evidence="1">Uncharacterized protein</fullName>
    </submittedName>
</protein>
<dbReference type="EMBL" id="UINC01059278">
    <property type="protein sequence ID" value="SVB82514.1"/>
    <property type="molecule type" value="Genomic_DNA"/>
</dbReference>
<dbReference type="PANTHER" id="PTHR12526">
    <property type="entry name" value="GLYCOSYLTRANSFERASE"/>
    <property type="match status" value="1"/>
</dbReference>
<dbReference type="AlphaFoldDB" id="A0A382H5E2"/>
<reference evidence="1" key="1">
    <citation type="submission" date="2018-05" db="EMBL/GenBank/DDBJ databases">
        <authorList>
            <person name="Lanie J.A."/>
            <person name="Ng W.-L."/>
            <person name="Kazmierczak K.M."/>
            <person name="Andrzejewski T.M."/>
            <person name="Davidsen T.M."/>
            <person name="Wayne K.J."/>
            <person name="Tettelin H."/>
            <person name="Glass J.I."/>
            <person name="Rusch D."/>
            <person name="Podicherti R."/>
            <person name="Tsui H.-C.T."/>
            <person name="Winkler M.E."/>
        </authorList>
    </citation>
    <scope>NUCLEOTIDE SEQUENCE</scope>
</reference>
<dbReference type="Gene3D" id="3.40.50.2000">
    <property type="entry name" value="Glycogen Phosphorylase B"/>
    <property type="match status" value="2"/>
</dbReference>
<evidence type="ECO:0000313" key="1">
    <source>
        <dbReference type="EMBL" id="SVB82514.1"/>
    </source>
</evidence>
<name>A0A382H5E2_9ZZZZ</name>
<dbReference type="SUPFAM" id="SSF53756">
    <property type="entry name" value="UDP-Glycosyltransferase/glycogen phosphorylase"/>
    <property type="match status" value="1"/>
</dbReference>
<dbReference type="Pfam" id="PF13692">
    <property type="entry name" value="Glyco_trans_1_4"/>
    <property type="match status" value="1"/>
</dbReference>
<gene>
    <name evidence="1" type="ORF">METZ01_LOCUS235368</name>
</gene>
<sequence length="374" mass="43203">MKLKLLFAISETAAKTGDFRRHFIISQFADALRKKGITCKIINDLDIYGNSKLNKKYLRWMTKPQKLESIINEFKPDIVFTERAGHFSSLILKYKIPLIIFVRGENILPHYWSEVKWKKQSLDKSVTKGFETLAKQKIADKCFRESFLILPICKYLEKIISKNCPDKAVNVLYQGIDESDWFSQKGLELKHPCVGLLQGAEIWEKAKEMLILPKIMEKMPDVNFYWVGDGPYRDKILPALEKFDNFHWLGHLKYPDEVRQFFSEIDIYALVSGIDMSPHTLLEAGLMKKPILATNVGGISESCKDGETCFLIKKNDSDDWINKISTLLNNKAKMKEMGERGYSYVKENFSWDKIADDFLSILESNSNLVSDKKN</sequence>
<proteinExistence type="predicted"/>
<dbReference type="CDD" id="cd03801">
    <property type="entry name" value="GT4_PimA-like"/>
    <property type="match status" value="1"/>
</dbReference>
<accession>A0A382H5E2</accession>
<organism evidence="1">
    <name type="scientific">marine metagenome</name>
    <dbReference type="NCBI Taxonomy" id="408172"/>
    <lineage>
        <taxon>unclassified sequences</taxon>
        <taxon>metagenomes</taxon>
        <taxon>ecological metagenomes</taxon>
    </lineage>
</organism>